<organism evidence="2 3">
    <name type="scientific">Anolis carolinensis</name>
    <name type="common">Green anole</name>
    <name type="synonym">American chameleon</name>
    <dbReference type="NCBI Taxonomy" id="28377"/>
    <lineage>
        <taxon>Eukaryota</taxon>
        <taxon>Metazoa</taxon>
        <taxon>Chordata</taxon>
        <taxon>Craniata</taxon>
        <taxon>Vertebrata</taxon>
        <taxon>Euteleostomi</taxon>
        <taxon>Lepidosauria</taxon>
        <taxon>Squamata</taxon>
        <taxon>Bifurcata</taxon>
        <taxon>Unidentata</taxon>
        <taxon>Episquamata</taxon>
        <taxon>Toxicofera</taxon>
        <taxon>Iguania</taxon>
        <taxon>Dactyloidae</taxon>
        <taxon>Anolis</taxon>
    </lineage>
</organism>
<dbReference type="Pfam" id="PF03372">
    <property type="entry name" value="Exo_endo_phos"/>
    <property type="match status" value="1"/>
</dbReference>
<dbReference type="Gene3D" id="3.60.10.10">
    <property type="entry name" value="Endonuclease/exonuclease/phosphatase"/>
    <property type="match status" value="1"/>
</dbReference>
<proteinExistence type="predicted"/>
<dbReference type="SUPFAM" id="SSF56672">
    <property type="entry name" value="DNA/RNA polymerases"/>
    <property type="match status" value="1"/>
</dbReference>
<name>A0A803U026_ANOCA</name>
<dbReference type="InParanoid" id="A0A803U026"/>
<dbReference type="GO" id="GO:0003824">
    <property type="term" value="F:catalytic activity"/>
    <property type="evidence" value="ECO:0007669"/>
    <property type="project" value="InterPro"/>
</dbReference>
<dbReference type="InterPro" id="IPR005135">
    <property type="entry name" value="Endo/exonuclease/phosphatase"/>
</dbReference>
<evidence type="ECO:0000313" key="3">
    <source>
        <dbReference type="Proteomes" id="UP000001646"/>
    </source>
</evidence>
<dbReference type="Pfam" id="PF00078">
    <property type="entry name" value="RVT_1"/>
    <property type="match status" value="1"/>
</dbReference>
<sequence length="844" mass="94442">MESVGLVWDSQESIAFLLVYRAPNAPVDSLSQLLEVVSEWALRFPRLIVLGDFNVHADAGSFSSAAEDLVSTMATLGLSLYNTGPTHQAGHTLDLIFGVGIQVTLTSVSEVPWSDHCALGIRIEHTNPPNLGAKSIWVRPKRLMEPVRFLNALKAIEPVSDSLEVQVDTWNTKLSNALDEIAPRHLLQPRKNQSPWFTEELRAMKREKRRLEVMWRERRDEELESAYKKSRESYEQTITEAKKSYYASLIASASSHPAQLFKIIRSLTKVPSVPNNNDLAPSAEVFQSYFADKISLLRRELPATMDTVTELETPWPLSGPILDRFTPLDAEAVDRIMTAARPTTCSFDPCPSWLVKSCLDGLREPLLNIINSSLEQGVFPEGLKEASVSPLLKKPDLDRSLPASYRPVSNLPFLGKLVERAAVEQLQQFLNDTAGLDPFQSGFRRGHGTETVLVAITDQLRCQRDQGGSALLVLLDLTAFDTVDHNLLTHRLAMTGVRGIPLKWVSSFLQNRGHRVVRGGMVSAWSPLTCGVPQGAILSPLLFNIYMRLLARLVRSFGLECHQYADDTQLILRMEGQPDSVPDSFHQCLEAVTGWLRASRLRVNPAKTEILWLGRPGGREIQLPTLDGETLRPSSSVKSLGVLSDPLLTMEAQVSAVSRSAFFHLRQARRLAPYLSRNDLATVIQATVISRLDYCNALYIGLPLSVIRKLKLVQNAAARLLAGVPARWRITPILQQLHWLPIEYRITFKILVLTFKALHGLGPAYLRARLSPYPPQRLLQSEDQNLLEVPNIRTYHLSSTRQRAFSVVAPQLWNALPVETRTTRDLLAFRKACKTLLFRQAFNG</sequence>
<feature type="domain" description="Reverse transcriptase" evidence="1">
    <location>
        <begin position="372"/>
        <end position="644"/>
    </location>
</feature>
<dbReference type="Proteomes" id="UP000001646">
    <property type="component" value="Unplaced"/>
</dbReference>
<dbReference type="SUPFAM" id="SSF56219">
    <property type="entry name" value="DNase I-like"/>
    <property type="match status" value="1"/>
</dbReference>
<reference evidence="2" key="3">
    <citation type="submission" date="2025-09" db="UniProtKB">
        <authorList>
            <consortium name="Ensembl"/>
        </authorList>
    </citation>
    <scope>IDENTIFICATION</scope>
</reference>
<dbReference type="AlphaFoldDB" id="A0A803U026"/>
<keyword evidence="3" id="KW-1185">Reference proteome</keyword>
<evidence type="ECO:0000259" key="1">
    <source>
        <dbReference type="PROSITE" id="PS50878"/>
    </source>
</evidence>
<dbReference type="CDD" id="cd01650">
    <property type="entry name" value="RT_nLTR_like"/>
    <property type="match status" value="1"/>
</dbReference>
<reference evidence="2" key="1">
    <citation type="submission" date="2009-12" db="EMBL/GenBank/DDBJ databases">
        <title>The Genome Sequence of Anolis carolinensis (Green Anole Lizard).</title>
        <authorList>
            <consortium name="The Genome Sequencing Platform"/>
            <person name="Di Palma F."/>
            <person name="Alfoldi J."/>
            <person name="Heiman D."/>
            <person name="Young S."/>
            <person name="Grabherr M."/>
            <person name="Johnson J."/>
            <person name="Lander E.S."/>
            <person name="Lindblad-Toh K."/>
        </authorList>
    </citation>
    <scope>NUCLEOTIDE SEQUENCE [LARGE SCALE GENOMIC DNA]</scope>
    <source>
        <strain evidence="2">JBL SC #1</strain>
    </source>
</reference>
<dbReference type="PANTHER" id="PTHR33332">
    <property type="entry name" value="REVERSE TRANSCRIPTASE DOMAIN-CONTAINING PROTEIN"/>
    <property type="match status" value="1"/>
</dbReference>
<reference evidence="2" key="2">
    <citation type="submission" date="2025-08" db="UniProtKB">
        <authorList>
            <consortium name="Ensembl"/>
        </authorList>
    </citation>
    <scope>IDENTIFICATION</scope>
</reference>
<dbReference type="InterPro" id="IPR000477">
    <property type="entry name" value="RT_dom"/>
</dbReference>
<dbReference type="GeneTree" id="ENSGT01150000286962"/>
<protein>
    <recommendedName>
        <fullName evidence="1">Reverse transcriptase domain-containing protein</fullName>
    </recommendedName>
</protein>
<evidence type="ECO:0000313" key="2">
    <source>
        <dbReference type="Ensembl" id="ENSACAP00000040816.1"/>
    </source>
</evidence>
<accession>A0A803U026</accession>
<dbReference type="InterPro" id="IPR036691">
    <property type="entry name" value="Endo/exonu/phosph_ase_sf"/>
</dbReference>
<dbReference type="Ensembl" id="ENSACAT00000040242.1">
    <property type="protein sequence ID" value="ENSACAP00000040816.1"/>
    <property type="gene ID" value="ENSACAG00000039139.1"/>
</dbReference>
<dbReference type="InterPro" id="IPR043502">
    <property type="entry name" value="DNA/RNA_pol_sf"/>
</dbReference>
<dbReference type="PROSITE" id="PS50878">
    <property type="entry name" value="RT_POL"/>
    <property type="match status" value="1"/>
</dbReference>